<name>G7TCN3_XANOB</name>
<proteinExistence type="predicted"/>
<gene>
    <name evidence="2" type="ORF">XOC_2063</name>
</gene>
<feature type="compositionally biased region" description="Low complexity" evidence="1">
    <location>
        <begin position="138"/>
        <end position="154"/>
    </location>
</feature>
<dbReference type="Proteomes" id="UP000008851">
    <property type="component" value="Chromosome"/>
</dbReference>
<dbReference type="KEGG" id="xor:XOC_2063"/>
<evidence type="ECO:0000313" key="2">
    <source>
        <dbReference type="EMBL" id="AEQ96212.1"/>
    </source>
</evidence>
<dbReference type="AlphaFoldDB" id="G7TCN3"/>
<organism evidence="2 3">
    <name type="scientific">Xanthomonas oryzae pv. oryzicola (strain BLS256)</name>
    <dbReference type="NCBI Taxonomy" id="383407"/>
    <lineage>
        <taxon>Bacteria</taxon>
        <taxon>Pseudomonadati</taxon>
        <taxon>Pseudomonadota</taxon>
        <taxon>Gammaproteobacteria</taxon>
        <taxon>Lysobacterales</taxon>
        <taxon>Lysobacteraceae</taxon>
        <taxon>Xanthomonas</taxon>
    </lineage>
</organism>
<protein>
    <submittedName>
        <fullName evidence="2">Uncharacterized protein</fullName>
    </submittedName>
</protein>
<evidence type="ECO:0000313" key="3">
    <source>
        <dbReference type="Proteomes" id="UP000008851"/>
    </source>
</evidence>
<accession>G7TCN3</accession>
<dbReference type="HOGENOM" id="CLU_1634735_0_0_6"/>
<sequence>MSLRRHLRESRSARPRAERALHRKLVPEAMRHGIAGSGQVELVARQSGGQQVALRQCDDGIGTPRAGDFERLPGDLRRIVHRDGRGRRDLVRAGLVHDRAFCDEVDFEPGGIEDRSATMTQVVVADPFDDDHFPARAHQAGSGARRAAAANRARTTGSHAPL</sequence>
<feature type="region of interest" description="Disordered" evidence="1">
    <location>
        <begin position="138"/>
        <end position="162"/>
    </location>
</feature>
<reference evidence="2 3" key="1">
    <citation type="journal article" date="2011" name="J. Bacteriol.">
        <title>Two new complete genome sequences offer insight into host and tissue specificity of plant pathogenic Xanthomonas spp.</title>
        <authorList>
            <person name="Bogdanove A.J."/>
            <person name="Koebnik R."/>
            <person name="Lu H."/>
            <person name="Furutani A."/>
            <person name="Angiuoli S.V."/>
            <person name="Patil P.B."/>
            <person name="Van Sluys M.A."/>
            <person name="Ryan R.P."/>
            <person name="Meyer D.F."/>
            <person name="Han S.W."/>
            <person name="Aparna G."/>
            <person name="Rajaram M."/>
            <person name="Delcher A.L."/>
            <person name="Phillippy A.M."/>
            <person name="Puiu D."/>
            <person name="Schatz M.C."/>
            <person name="Shumway M."/>
            <person name="Sommer D.D."/>
            <person name="Trapnell C."/>
            <person name="Benahmed F."/>
            <person name="Dimitrov G."/>
            <person name="Madupu R."/>
            <person name="Radune D."/>
            <person name="Sullivan S."/>
            <person name="Jha G."/>
            <person name="Ishihara H."/>
            <person name="Lee S.W."/>
            <person name="Pandey A."/>
            <person name="Sharma V."/>
            <person name="Sriariyanun M."/>
            <person name="Szurek B."/>
            <person name="Vera-Cruz C.M."/>
            <person name="Dorman K.S."/>
            <person name="Ronald P.C."/>
            <person name="Verdier V."/>
            <person name="Dow J.M."/>
            <person name="Sonti R.V."/>
            <person name="Tsuge S."/>
            <person name="Brendel V.P."/>
            <person name="Rabinowicz P.D."/>
            <person name="Leach J.E."/>
            <person name="White F.F."/>
            <person name="Salzberg S.L."/>
        </authorList>
    </citation>
    <scope>NUCLEOTIDE SEQUENCE [LARGE SCALE GENOMIC DNA]</scope>
    <source>
        <strain evidence="2 3">BLS256</strain>
    </source>
</reference>
<dbReference type="EMBL" id="CP003057">
    <property type="protein sequence ID" value="AEQ96212.1"/>
    <property type="molecule type" value="Genomic_DNA"/>
</dbReference>
<evidence type="ECO:0000256" key="1">
    <source>
        <dbReference type="SAM" id="MobiDB-lite"/>
    </source>
</evidence>